<protein>
    <recommendedName>
        <fullName evidence="7">Putative NAD(P)H nitroreductase</fullName>
        <ecNumber evidence="7">1.-.-.-</ecNumber>
    </recommendedName>
</protein>
<feature type="binding site" description="in other chain" evidence="8">
    <location>
        <begin position="131"/>
        <end position="133"/>
    </location>
    <ligand>
        <name>FMN</name>
        <dbReference type="ChEBI" id="CHEBI:58210"/>
        <note>ligand shared between dimeric partners</note>
    </ligand>
</feature>
<dbReference type="SUPFAM" id="SSF55469">
    <property type="entry name" value="FMN-dependent nitroreductase-like"/>
    <property type="match status" value="1"/>
</dbReference>
<keyword evidence="6 7" id="KW-0520">NAD</keyword>
<feature type="domain" description="Nitroreductase" evidence="9">
    <location>
        <begin position="8"/>
        <end position="161"/>
    </location>
</feature>
<evidence type="ECO:0000256" key="1">
    <source>
        <dbReference type="ARBA" id="ARBA00007118"/>
    </source>
</evidence>
<evidence type="ECO:0000256" key="8">
    <source>
        <dbReference type="PIRSR" id="PIRSR000232-1"/>
    </source>
</evidence>
<dbReference type="RefSeq" id="WP_062660794.1">
    <property type="nucleotide sequence ID" value="NZ_FIZX01000001.1"/>
</dbReference>
<evidence type="ECO:0000256" key="5">
    <source>
        <dbReference type="ARBA" id="ARBA00023002"/>
    </source>
</evidence>
<dbReference type="AlphaFoldDB" id="A0A128EU88"/>
<dbReference type="InterPro" id="IPR026021">
    <property type="entry name" value="YdjA-like"/>
</dbReference>
<dbReference type="InterPro" id="IPR000415">
    <property type="entry name" value="Nitroreductase-like"/>
</dbReference>
<dbReference type="STRING" id="1796497.GCE9029_00389"/>
<evidence type="ECO:0000259" key="9">
    <source>
        <dbReference type="Pfam" id="PF00881"/>
    </source>
</evidence>
<dbReference type="OrthoDB" id="9804207at2"/>
<dbReference type="Proteomes" id="UP000071641">
    <property type="component" value="Unassembled WGS sequence"/>
</dbReference>
<sequence>MDAITLLTQRRSIPRLLAPAPDGEALDNMLVAGLRAPDHGALTPWEFVVATGEGLDKLSAILKSAAESDKEEEAVVEKATKSPYRAPMVITVIARTKQHDKVPVIEQHISAGCAAQAMQMAAVAQGFQGFWRTGKWAYHPVVREAFNVSGDDEIVGFLYVGTPDCAPAGVPKRDTEKYVTYL</sequence>
<evidence type="ECO:0000256" key="2">
    <source>
        <dbReference type="ARBA" id="ARBA00022630"/>
    </source>
</evidence>
<evidence type="ECO:0000313" key="10">
    <source>
        <dbReference type="EMBL" id="CZF77740.1"/>
    </source>
</evidence>
<dbReference type="EC" id="1.-.-.-" evidence="7"/>
<dbReference type="NCBIfam" id="NF008088">
    <property type="entry name" value="PRK10828.1"/>
    <property type="match status" value="1"/>
</dbReference>
<evidence type="ECO:0000313" key="11">
    <source>
        <dbReference type="Proteomes" id="UP000071641"/>
    </source>
</evidence>
<feature type="binding site" evidence="8">
    <location>
        <position position="35"/>
    </location>
    <ligand>
        <name>FMN</name>
        <dbReference type="ChEBI" id="CHEBI:58210"/>
        <note>ligand shared between dimeric partners</note>
    </ligand>
</feature>
<dbReference type="Pfam" id="PF00881">
    <property type="entry name" value="Nitroreductase"/>
    <property type="match status" value="1"/>
</dbReference>
<dbReference type="EMBL" id="FIZX01000001">
    <property type="protein sequence ID" value="CZF77740.1"/>
    <property type="molecule type" value="Genomic_DNA"/>
</dbReference>
<dbReference type="Gene3D" id="3.40.109.10">
    <property type="entry name" value="NADH Oxidase"/>
    <property type="match status" value="1"/>
</dbReference>
<dbReference type="GO" id="GO:0016491">
    <property type="term" value="F:oxidoreductase activity"/>
    <property type="evidence" value="ECO:0007669"/>
    <property type="project" value="UniProtKB-UniRule"/>
</dbReference>
<gene>
    <name evidence="10" type="primary">ydjA</name>
    <name evidence="10" type="ORF">GCE9029_00389</name>
</gene>
<evidence type="ECO:0000256" key="4">
    <source>
        <dbReference type="ARBA" id="ARBA00022857"/>
    </source>
</evidence>
<dbReference type="PIRSF" id="PIRSF000232">
    <property type="entry name" value="YdjA"/>
    <property type="match status" value="1"/>
</dbReference>
<reference evidence="11" key="1">
    <citation type="submission" date="2016-02" db="EMBL/GenBank/DDBJ databases">
        <authorList>
            <person name="Rodrigo-Torres Lidia"/>
            <person name="Arahal R.David."/>
        </authorList>
    </citation>
    <scope>NUCLEOTIDE SEQUENCE [LARGE SCALE GENOMIC DNA]</scope>
    <source>
        <strain evidence="11">CECT 9029</strain>
    </source>
</reference>
<dbReference type="PANTHER" id="PTHR43821">
    <property type="entry name" value="NAD(P)H NITROREDUCTASE YDJA-RELATED"/>
    <property type="match status" value="1"/>
</dbReference>
<evidence type="ECO:0000256" key="3">
    <source>
        <dbReference type="ARBA" id="ARBA00022643"/>
    </source>
</evidence>
<comment type="similarity">
    <text evidence="1 7">Belongs to the nitroreductase family.</text>
</comment>
<keyword evidence="3 7" id="KW-0288">FMN</keyword>
<comment type="cofactor">
    <cofactor evidence="8">
        <name>FMN</name>
        <dbReference type="ChEBI" id="CHEBI:58210"/>
    </cofactor>
    <text evidence="8">Binds 1 FMN per subunit.</text>
</comment>
<accession>A0A128EU88</accession>
<organism evidence="10 11">
    <name type="scientific">Grimontia celer</name>
    <dbReference type="NCBI Taxonomy" id="1796497"/>
    <lineage>
        <taxon>Bacteria</taxon>
        <taxon>Pseudomonadati</taxon>
        <taxon>Pseudomonadota</taxon>
        <taxon>Gammaproteobacteria</taxon>
        <taxon>Vibrionales</taxon>
        <taxon>Vibrionaceae</taxon>
        <taxon>Grimontia</taxon>
    </lineage>
</organism>
<feature type="binding site" evidence="8">
    <location>
        <position position="39"/>
    </location>
    <ligand>
        <name>FMN</name>
        <dbReference type="ChEBI" id="CHEBI:58210"/>
        <note>ligand shared between dimeric partners</note>
    </ligand>
</feature>
<evidence type="ECO:0000256" key="7">
    <source>
        <dbReference type="PIRNR" id="PIRNR000232"/>
    </source>
</evidence>
<keyword evidence="2 7" id="KW-0285">Flavoprotein</keyword>
<keyword evidence="5 7" id="KW-0560">Oxidoreductase</keyword>
<dbReference type="CDD" id="cd02135">
    <property type="entry name" value="YdjA-like"/>
    <property type="match status" value="1"/>
</dbReference>
<keyword evidence="11" id="KW-1185">Reference proteome</keyword>
<dbReference type="InterPro" id="IPR029479">
    <property type="entry name" value="Nitroreductase"/>
</dbReference>
<name>A0A128EU88_9GAMM</name>
<dbReference type="PANTHER" id="PTHR43821:SF1">
    <property type="entry name" value="NAD(P)H NITROREDUCTASE YDJA-RELATED"/>
    <property type="match status" value="1"/>
</dbReference>
<keyword evidence="4 7" id="KW-0521">NADP</keyword>
<dbReference type="InterPro" id="IPR052530">
    <property type="entry name" value="NAD(P)H_nitroreductase"/>
</dbReference>
<proteinExistence type="inferred from homology"/>
<feature type="binding site" description="in other chain" evidence="8">
    <location>
        <begin position="10"/>
        <end position="12"/>
    </location>
    <ligand>
        <name>FMN</name>
        <dbReference type="ChEBI" id="CHEBI:58210"/>
        <note>ligand shared between dimeric partners</note>
    </ligand>
</feature>
<evidence type="ECO:0000256" key="6">
    <source>
        <dbReference type="ARBA" id="ARBA00023027"/>
    </source>
</evidence>